<dbReference type="Proteomes" id="UP000324222">
    <property type="component" value="Unassembled WGS sequence"/>
</dbReference>
<reference evidence="1 2" key="1">
    <citation type="submission" date="2019-05" db="EMBL/GenBank/DDBJ databases">
        <title>Another draft genome of Portunus trituberculatus and its Hox gene families provides insights of decapod evolution.</title>
        <authorList>
            <person name="Jeong J.-H."/>
            <person name="Song I."/>
            <person name="Kim S."/>
            <person name="Choi T."/>
            <person name="Kim D."/>
            <person name="Ryu S."/>
            <person name="Kim W."/>
        </authorList>
    </citation>
    <scope>NUCLEOTIDE SEQUENCE [LARGE SCALE GENOMIC DNA]</scope>
    <source>
        <tissue evidence="1">Muscle</tissue>
    </source>
</reference>
<dbReference type="OrthoDB" id="9944568at2759"/>
<name>A0A5B7IMI9_PORTR</name>
<evidence type="ECO:0000313" key="2">
    <source>
        <dbReference type="Proteomes" id="UP000324222"/>
    </source>
</evidence>
<dbReference type="AlphaFoldDB" id="A0A5B7IMI9"/>
<comment type="caution">
    <text evidence="1">The sequence shown here is derived from an EMBL/GenBank/DDBJ whole genome shotgun (WGS) entry which is preliminary data.</text>
</comment>
<proteinExistence type="predicted"/>
<gene>
    <name evidence="1" type="ORF">E2C01_077901</name>
</gene>
<sequence length="58" mass="6851">MFLSQPLLPTDSHTDPECVLRDAQRVIRSRHQILHTTIQVERYQPLLMDNCYQCQPLT</sequence>
<dbReference type="EMBL" id="VSRR010061843">
    <property type="protein sequence ID" value="MPC83199.1"/>
    <property type="molecule type" value="Genomic_DNA"/>
</dbReference>
<protein>
    <submittedName>
        <fullName evidence="1">Uncharacterized protein</fullName>
    </submittedName>
</protein>
<accession>A0A5B7IMI9</accession>
<keyword evidence="2" id="KW-1185">Reference proteome</keyword>
<evidence type="ECO:0000313" key="1">
    <source>
        <dbReference type="EMBL" id="MPC83199.1"/>
    </source>
</evidence>
<organism evidence="1 2">
    <name type="scientific">Portunus trituberculatus</name>
    <name type="common">Swimming crab</name>
    <name type="synonym">Neptunus trituberculatus</name>
    <dbReference type="NCBI Taxonomy" id="210409"/>
    <lineage>
        <taxon>Eukaryota</taxon>
        <taxon>Metazoa</taxon>
        <taxon>Ecdysozoa</taxon>
        <taxon>Arthropoda</taxon>
        <taxon>Crustacea</taxon>
        <taxon>Multicrustacea</taxon>
        <taxon>Malacostraca</taxon>
        <taxon>Eumalacostraca</taxon>
        <taxon>Eucarida</taxon>
        <taxon>Decapoda</taxon>
        <taxon>Pleocyemata</taxon>
        <taxon>Brachyura</taxon>
        <taxon>Eubrachyura</taxon>
        <taxon>Portunoidea</taxon>
        <taxon>Portunidae</taxon>
        <taxon>Portuninae</taxon>
        <taxon>Portunus</taxon>
    </lineage>
</organism>